<comment type="caution">
    <text evidence="2">The sequence shown here is derived from an EMBL/GenBank/DDBJ whole genome shotgun (WGS) entry which is preliminary data.</text>
</comment>
<dbReference type="AlphaFoldDB" id="A0A933SEY4"/>
<dbReference type="Gene3D" id="2.60.40.4070">
    <property type="match status" value="1"/>
</dbReference>
<protein>
    <recommendedName>
        <fullName evidence="1">FlgD/Vpr Ig-like domain-containing protein</fullName>
    </recommendedName>
</protein>
<feature type="non-terminal residue" evidence="2">
    <location>
        <position position="1"/>
    </location>
</feature>
<feature type="domain" description="FlgD/Vpr Ig-like" evidence="1">
    <location>
        <begin position="100"/>
        <end position="162"/>
    </location>
</feature>
<gene>
    <name evidence="2" type="ORF">HZA61_15465</name>
</gene>
<dbReference type="Proteomes" id="UP000696931">
    <property type="component" value="Unassembled WGS sequence"/>
</dbReference>
<evidence type="ECO:0000259" key="1">
    <source>
        <dbReference type="Pfam" id="PF13860"/>
    </source>
</evidence>
<accession>A0A933SEY4</accession>
<sequence length="174" mass="18563">YWSGVSGSELAHDRSHYFTLAWFDRWLKGDLSALDRITSPTVAGVPAESLLSARYRSALAADGRECSDLRAGCSSTSGVGPGEVPTLGLTLHPLPMRGGSLTIRFTLSRSGPVEVGVYDVRGARIRTLFSGVRSAGAQELPWDGRGSASPAPAGCYFVRVRAGVQECRPIVLLR</sequence>
<evidence type="ECO:0000313" key="3">
    <source>
        <dbReference type="Proteomes" id="UP000696931"/>
    </source>
</evidence>
<name>A0A933SEY4_UNCEI</name>
<proteinExistence type="predicted"/>
<reference evidence="2" key="1">
    <citation type="submission" date="2020-07" db="EMBL/GenBank/DDBJ databases">
        <title>Huge and variable diversity of episymbiotic CPR bacteria and DPANN archaea in groundwater ecosystems.</title>
        <authorList>
            <person name="He C.Y."/>
            <person name="Keren R."/>
            <person name="Whittaker M."/>
            <person name="Farag I.F."/>
            <person name="Doudna J."/>
            <person name="Cate J.H.D."/>
            <person name="Banfield J.F."/>
        </authorList>
    </citation>
    <scope>NUCLEOTIDE SEQUENCE</scope>
    <source>
        <strain evidence="2">NC_groundwater_1813_Pr3_B-0.1um_71_17</strain>
    </source>
</reference>
<organism evidence="2 3">
    <name type="scientific">Eiseniibacteriota bacterium</name>
    <dbReference type="NCBI Taxonomy" id="2212470"/>
    <lineage>
        <taxon>Bacteria</taxon>
        <taxon>Candidatus Eiseniibacteriota</taxon>
    </lineage>
</organism>
<evidence type="ECO:0000313" key="2">
    <source>
        <dbReference type="EMBL" id="MBI5170887.1"/>
    </source>
</evidence>
<dbReference type="Pfam" id="PF13860">
    <property type="entry name" value="FlgD_ig"/>
    <property type="match status" value="1"/>
</dbReference>
<dbReference type="InterPro" id="IPR025965">
    <property type="entry name" value="FlgD/Vpr_Ig-like"/>
</dbReference>
<dbReference type="EMBL" id="JACRIW010000111">
    <property type="protein sequence ID" value="MBI5170887.1"/>
    <property type="molecule type" value="Genomic_DNA"/>
</dbReference>